<dbReference type="EMBL" id="BAABCX010000001">
    <property type="protein sequence ID" value="GAA3535759.1"/>
    <property type="molecule type" value="Genomic_DNA"/>
</dbReference>
<keyword evidence="1" id="KW-0472">Membrane</keyword>
<protein>
    <recommendedName>
        <fullName evidence="4">O-antigen polymerase</fullName>
    </recommendedName>
</protein>
<comment type="caution">
    <text evidence="2">The sequence shown here is derived from an EMBL/GenBank/DDBJ whole genome shotgun (WGS) entry which is preliminary data.</text>
</comment>
<feature type="transmembrane region" description="Helical" evidence="1">
    <location>
        <begin position="70"/>
        <end position="93"/>
    </location>
</feature>
<name>A0ABP6VL59_9GAMM</name>
<proteinExistence type="predicted"/>
<dbReference type="Proteomes" id="UP001500795">
    <property type="component" value="Unassembled WGS sequence"/>
</dbReference>
<sequence length="149" mass="16656">MLFFSPLICWLSFEFVSELLSNDVSFSSKFHIIELTFDYIERSSWFEFFFGVGLGNAVNAIGIGSHNILITFLIETGVVGFVFFVSINVFLMFKLKSDFLIIALPFMISSLSLGSTAIPYYFSLVSICILHRSGFLVVTGLNSSVVKNT</sequence>
<organism evidence="2 3">
    <name type="scientific">Zobellella aerophila</name>
    <dbReference type="NCBI Taxonomy" id="870480"/>
    <lineage>
        <taxon>Bacteria</taxon>
        <taxon>Pseudomonadati</taxon>
        <taxon>Pseudomonadota</taxon>
        <taxon>Gammaproteobacteria</taxon>
        <taxon>Aeromonadales</taxon>
        <taxon>Aeromonadaceae</taxon>
        <taxon>Zobellella</taxon>
    </lineage>
</organism>
<keyword evidence="1" id="KW-1133">Transmembrane helix</keyword>
<reference evidence="3" key="1">
    <citation type="journal article" date="2019" name="Int. J. Syst. Evol. Microbiol.">
        <title>The Global Catalogue of Microorganisms (GCM) 10K type strain sequencing project: providing services to taxonomists for standard genome sequencing and annotation.</title>
        <authorList>
            <consortium name="The Broad Institute Genomics Platform"/>
            <consortium name="The Broad Institute Genome Sequencing Center for Infectious Disease"/>
            <person name="Wu L."/>
            <person name="Ma J."/>
        </authorList>
    </citation>
    <scope>NUCLEOTIDE SEQUENCE [LARGE SCALE GENOMIC DNA]</scope>
    <source>
        <strain evidence="3">JCM 17110</strain>
    </source>
</reference>
<feature type="transmembrane region" description="Helical" evidence="1">
    <location>
        <begin position="45"/>
        <end position="63"/>
    </location>
</feature>
<evidence type="ECO:0000313" key="2">
    <source>
        <dbReference type="EMBL" id="GAA3535759.1"/>
    </source>
</evidence>
<accession>A0ABP6VL59</accession>
<evidence type="ECO:0000256" key="1">
    <source>
        <dbReference type="SAM" id="Phobius"/>
    </source>
</evidence>
<evidence type="ECO:0000313" key="3">
    <source>
        <dbReference type="Proteomes" id="UP001500795"/>
    </source>
</evidence>
<evidence type="ECO:0008006" key="4">
    <source>
        <dbReference type="Google" id="ProtNLM"/>
    </source>
</evidence>
<feature type="transmembrane region" description="Helical" evidence="1">
    <location>
        <begin position="99"/>
        <end position="122"/>
    </location>
</feature>
<keyword evidence="1" id="KW-0812">Transmembrane</keyword>
<gene>
    <name evidence="2" type="ORF">GCM10022394_14230</name>
</gene>
<keyword evidence="3" id="KW-1185">Reference proteome</keyword>